<gene>
    <name evidence="2" type="ORF">PanWU01x14_340380</name>
</gene>
<proteinExistence type="predicted"/>
<dbReference type="OrthoDB" id="10297692at2759"/>
<feature type="chain" id="PRO_5015163671" evidence="1">
    <location>
        <begin position="25"/>
        <end position="116"/>
    </location>
</feature>
<dbReference type="AlphaFoldDB" id="A0A2P5AED4"/>
<dbReference type="Proteomes" id="UP000237105">
    <property type="component" value="Unassembled WGS sequence"/>
</dbReference>
<keyword evidence="1" id="KW-0732">Signal</keyword>
<name>A0A2P5AED4_PARAD</name>
<dbReference type="EMBL" id="JXTB01000637">
    <property type="protein sequence ID" value="PON34898.1"/>
    <property type="molecule type" value="Genomic_DNA"/>
</dbReference>
<reference evidence="3" key="1">
    <citation type="submission" date="2016-06" db="EMBL/GenBank/DDBJ databases">
        <title>Parallel loss of symbiosis genes in relatives of nitrogen-fixing non-legume Parasponia.</title>
        <authorList>
            <person name="Van Velzen R."/>
            <person name="Holmer R."/>
            <person name="Bu F."/>
            <person name="Rutten L."/>
            <person name="Van Zeijl A."/>
            <person name="Liu W."/>
            <person name="Santuari L."/>
            <person name="Cao Q."/>
            <person name="Sharma T."/>
            <person name="Shen D."/>
            <person name="Roswanjaya Y."/>
            <person name="Wardhani T."/>
            <person name="Kalhor M.S."/>
            <person name="Jansen J."/>
            <person name="Van den Hoogen J."/>
            <person name="Gungor B."/>
            <person name="Hartog M."/>
            <person name="Hontelez J."/>
            <person name="Verver J."/>
            <person name="Yang W.-C."/>
            <person name="Schijlen E."/>
            <person name="Repin R."/>
            <person name="Schilthuizen M."/>
            <person name="Schranz E."/>
            <person name="Heidstra R."/>
            <person name="Miyata K."/>
            <person name="Fedorova E."/>
            <person name="Kohlen W."/>
            <person name="Bisseling T."/>
            <person name="Smit S."/>
            <person name="Geurts R."/>
        </authorList>
    </citation>
    <scope>NUCLEOTIDE SEQUENCE [LARGE SCALE GENOMIC DNA]</scope>
    <source>
        <strain evidence="3">cv. WU1-14</strain>
    </source>
</reference>
<protein>
    <submittedName>
        <fullName evidence="2">Uncharacterized protein</fullName>
    </submittedName>
</protein>
<comment type="caution">
    <text evidence="2">The sequence shown here is derived from an EMBL/GenBank/DDBJ whole genome shotgun (WGS) entry which is preliminary data.</text>
</comment>
<organism evidence="2 3">
    <name type="scientific">Parasponia andersonii</name>
    <name type="common">Sponia andersonii</name>
    <dbReference type="NCBI Taxonomy" id="3476"/>
    <lineage>
        <taxon>Eukaryota</taxon>
        <taxon>Viridiplantae</taxon>
        <taxon>Streptophyta</taxon>
        <taxon>Embryophyta</taxon>
        <taxon>Tracheophyta</taxon>
        <taxon>Spermatophyta</taxon>
        <taxon>Magnoliopsida</taxon>
        <taxon>eudicotyledons</taxon>
        <taxon>Gunneridae</taxon>
        <taxon>Pentapetalae</taxon>
        <taxon>rosids</taxon>
        <taxon>fabids</taxon>
        <taxon>Rosales</taxon>
        <taxon>Cannabaceae</taxon>
        <taxon>Parasponia</taxon>
    </lineage>
</organism>
<feature type="signal peptide" evidence="1">
    <location>
        <begin position="1"/>
        <end position="24"/>
    </location>
</feature>
<evidence type="ECO:0000313" key="3">
    <source>
        <dbReference type="Proteomes" id="UP000237105"/>
    </source>
</evidence>
<accession>A0A2P5AED4</accession>
<evidence type="ECO:0000256" key="1">
    <source>
        <dbReference type="SAM" id="SignalP"/>
    </source>
</evidence>
<sequence length="116" mass="12930">MLWTFCTFSSFSVAFFWVPGAAVALETTKLVRWLNDGSFVVVWGLGLGTMEKGKIGNRELEELVCLWSSVERDGGATLGKKFVMVAMIEFEGFVLENLVLKTRQGIGSRIGRVEIY</sequence>
<keyword evidence="3" id="KW-1185">Reference proteome</keyword>
<evidence type="ECO:0000313" key="2">
    <source>
        <dbReference type="EMBL" id="PON34898.1"/>
    </source>
</evidence>